<name>A0A450T9S7_9GAMM</name>
<dbReference type="AlphaFoldDB" id="A0A450T9S7"/>
<keyword evidence="2" id="KW-0132">Cell division</keyword>
<dbReference type="EMBL" id="CAADEX010000126">
    <property type="protein sequence ID" value="VFJ63455.1"/>
    <property type="molecule type" value="Genomic_DNA"/>
</dbReference>
<organism evidence="2">
    <name type="scientific">Candidatus Kentrum sp. DK</name>
    <dbReference type="NCBI Taxonomy" id="2126562"/>
    <lineage>
        <taxon>Bacteria</taxon>
        <taxon>Pseudomonadati</taxon>
        <taxon>Pseudomonadota</taxon>
        <taxon>Gammaproteobacteria</taxon>
        <taxon>Candidatus Kentrum</taxon>
    </lineage>
</organism>
<evidence type="ECO:0000313" key="2">
    <source>
        <dbReference type="EMBL" id="VFJ63455.1"/>
    </source>
</evidence>
<sequence>MNAMQLLEGRVEALIRAYEVVHKENQILREQQTSLMSERATLIEKLELARMRVEAMVAQLKSMETGSVEVSS</sequence>
<keyword evidence="2" id="KW-0131">Cell cycle</keyword>
<reference evidence="2" key="1">
    <citation type="submission" date="2019-02" db="EMBL/GenBank/DDBJ databases">
        <authorList>
            <person name="Gruber-Vodicka R. H."/>
            <person name="Seah K. B. B."/>
        </authorList>
    </citation>
    <scope>NUCLEOTIDE SEQUENCE</scope>
    <source>
        <strain evidence="1">BECK_DK161</strain>
        <strain evidence="2">BECK_DK47</strain>
    </source>
</reference>
<accession>A0A450T9S7</accession>
<evidence type="ECO:0000313" key="1">
    <source>
        <dbReference type="EMBL" id="VFJ47511.1"/>
    </source>
</evidence>
<gene>
    <name evidence="2" type="ORF">BECKDK2373B_GA0170837_11267</name>
    <name evidence="1" type="ORF">BECKDK2373C_GA0170839_101845</name>
</gene>
<protein>
    <submittedName>
        <fullName evidence="2">Cell division protein ZapB</fullName>
    </submittedName>
</protein>
<dbReference type="GO" id="GO:0051301">
    <property type="term" value="P:cell division"/>
    <property type="evidence" value="ECO:0007669"/>
    <property type="project" value="UniProtKB-KW"/>
</dbReference>
<proteinExistence type="predicted"/>
<dbReference type="EMBL" id="CAADEY010000018">
    <property type="protein sequence ID" value="VFJ47511.1"/>
    <property type="molecule type" value="Genomic_DNA"/>
</dbReference>
<dbReference type="NCBIfam" id="TIGR02449">
    <property type="entry name" value="TIGR02449 family protein"/>
    <property type="match status" value="1"/>
</dbReference>
<dbReference type="InterPro" id="IPR012662">
    <property type="entry name" value="CHP02449"/>
</dbReference>